<name>A0ABD1C1A8_CARAN</name>
<protein>
    <submittedName>
        <fullName evidence="2">Ubiquitin C-terminal hydrolase 12</fullName>
    </submittedName>
</protein>
<feature type="domain" description="MATH" evidence="1">
    <location>
        <begin position="171"/>
        <end position="258"/>
    </location>
</feature>
<organism evidence="2 3">
    <name type="scientific">Cardamine amara subsp. amara</name>
    <dbReference type="NCBI Taxonomy" id="228776"/>
    <lineage>
        <taxon>Eukaryota</taxon>
        <taxon>Viridiplantae</taxon>
        <taxon>Streptophyta</taxon>
        <taxon>Embryophyta</taxon>
        <taxon>Tracheophyta</taxon>
        <taxon>Spermatophyta</taxon>
        <taxon>Magnoliopsida</taxon>
        <taxon>eudicotyledons</taxon>
        <taxon>Gunneridae</taxon>
        <taxon>Pentapetalae</taxon>
        <taxon>rosids</taxon>
        <taxon>malvids</taxon>
        <taxon>Brassicales</taxon>
        <taxon>Brassicaceae</taxon>
        <taxon>Cardamineae</taxon>
        <taxon>Cardamine</taxon>
    </lineage>
</organism>
<dbReference type="Pfam" id="PF22486">
    <property type="entry name" value="MATH_2"/>
    <property type="match status" value="2"/>
</dbReference>
<feature type="domain" description="MATH" evidence="1">
    <location>
        <begin position="19"/>
        <end position="151"/>
    </location>
</feature>
<gene>
    <name evidence="2" type="ORF">V5N11_029474</name>
</gene>
<dbReference type="SUPFAM" id="SSF49599">
    <property type="entry name" value="TRAF domain-like"/>
    <property type="match status" value="2"/>
</dbReference>
<dbReference type="Gene3D" id="2.60.210.10">
    <property type="entry name" value="Apoptosis, Tumor Necrosis Factor Receptor Associated Protein 2, Chain A"/>
    <property type="match status" value="2"/>
</dbReference>
<dbReference type="InterPro" id="IPR008974">
    <property type="entry name" value="TRAF-like"/>
</dbReference>
<dbReference type="PANTHER" id="PTHR46162">
    <property type="entry name" value="TRAF-LIKE FAMILY PROTEIN"/>
    <property type="match status" value="1"/>
</dbReference>
<keyword evidence="3" id="KW-1185">Reference proteome</keyword>
<dbReference type="InterPro" id="IPR002083">
    <property type="entry name" value="MATH/TRAF_dom"/>
</dbReference>
<comment type="caution">
    <text evidence="2">The sequence shown here is derived from an EMBL/GenBank/DDBJ whole genome shotgun (WGS) entry which is preliminary data.</text>
</comment>
<dbReference type="AlphaFoldDB" id="A0ABD1C1A8"/>
<dbReference type="Proteomes" id="UP001558713">
    <property type="component" value="Unassembled WGS sequence"/>
</dbReference>
<evidence type="ECO:0000313" key="3">
    <source>
        <dbReference type="Proteomes" id="UP001558713"/>
    </source>
</evidence>
<proteinExistence type="predicted"/>
<dbReference type="EMBL" id="JBANAX010000079">
    <property type="protein sequence ID" value="KAL1223238.1"/>
    <property type="molecule type" value="Genomic_DNA"/>
</dbReference>
<dbReference type="PANTHER" id="PTHR46162:SF41">
    <property type="entry name" value="MATH DOMAIN-CONTAINING PROTEIN"/>
    <property type="match status" value="1"/>
</dbReference>
<reference evidence="2 3" key="1">
    <citation type="submission" date="2024-04" db="EMBL/GenBank/DDBJ databases">
        <title>Genome assembly C_amara_ONT_v2.</title>
        <authorList>
            <person name="Yant L."/>
            <person name="Moore C."/>
            <person name="Slenker M."/>
        </authorList>
    </citation>
    <scope>NUCLEOTIDE SEQUENCE [LARGE SCALE GENOMIC DNA]</scope>
    <source>
        <tissue evidence="2">Leaf</tissue>
    </source>
</reference>
<dbReference type="PROSITE" id="PS50144">
    <property type="entry name" value="MATH"/>
    <property type="match status" value="2"/>
</dbReference>
<dbReference type="CDD" id="cd00121">
    <property type="entry name" value="MATH"/>
    <property type="match status" value="2"/>
</dbReference>
<evidence type="ECO:0000259" key="1">
    <source>
        <dbReference type="PROSITE" id="PS50144"/>
    </source>
</evidence>
<sequence>MGTCAADSTVVEIWREQPPSSYSLKINKLSNLNSEKYESRRFLSGGYNWRLVIYPKGNEKDNGNGFISMYVEFDNTSLTSPPPSEVFAYLTFFVYNKKANKYFTIQDVEVKRFNGLRTVWGLSQMLSLGIFNDPKNGYIFEGEQCVFGVDVMVASPFTKWEVVSFDEKLYLPKFSWNVKDFSKLKENLYISRSFLIGGRKWVLKLYPKCFSTSDVKWISIFLHLADNERLMVDERIYTRGHIRVLDPCGSNHVKEKCM</sequence>
<keyword evidence="2" id="KW-0378">Hydrolase</keyword>
<dbReference type="GO" id="GO:0016787">
    <property type="term" value="F:hydrolase activity"/>
    <property type="evidence" value="ECO:0007669"/>
    <property type="project" value="UniProtKB-KW"/>
</dbReference>
<evidence type="ECO:0000313" key="2">
    <source>
        <dbReference type="EMBL" id="KAL1223238.1"/>
    </source>
</evidence>
<accession>A0ABD1C1A8</accession>